<dbReference type="PANTHER" id="PTHR41317">
    <property type="entry name" value="PD-(D_E)XK NUCLEASE FAMILY TRANSPOSASE"/>
    <property type="match status" value="1"/>
</dbReference>
<sequence length="120" mass="13679">MISRQGETPLEKTIYVLKNMNLFDMSPFKEKEAYFRRLLDVANVNALSPKERATYDENLKIYRDWKATMEYAVEEAETKGKAEGERLATLRNARNMKKAGVALSLVAECTGLSLEIIQSL</sequence>
<evidence type="ECO:0008006" key="3">
    <source>
        <dbReference type="Google" id="ProtNLM"/>
    </source>
</evidence>
<dbReference type="EMBL" id="AGZN01000037">
    <property type="protein sequence ID" value="EKN22177.1"/>
    <property type="molecule type" value="Genomic_DNA"/>
</dbReference>
<evidence type="ECO:0000313" key="2">
    <source>
        <dbReference type="Proteomes" id="UP000006262"/>
    </source>
</evidence>
<dbReference type="RefSeq" id="WP_005867552.1">
    <property type="nucleotide sequence ID" value="NZ_JH976490.1"/>
</dbReference>
<proteinExistence type="predicted"/>
<organism evidence="1 2">
    <name type="scientific">Parabacteroides distasonis CL09T03C24</name>
    <dbReference type="NCBI Taxonomy" id="999417"/>
    <lineage>
        <taxon>Bacteria</taxon>
        <taxon>Pseudomonadati</taxon>
        <taxon>Bacteroidota</taxon>
        <taxon>Bacteroidia</taxon>
        <taxon>Bacteroidales</taxon>
        <taxon>Tannerellaceae</taxon>
        <taxon>Parabacteroides</taxon>
    </lineage>
</organism>
<dbReference type="Proteomes" id="UP000006262">
    <property type="component" value="Unassembled WGS sequence"/>
</dbReference>
<reference evidence="1 2" key="1">
    <citation type="submission" date="2012-02" db="EMBL/GenBank/DDBJ databases">
        <title>The Genome Sequence of Parabacteroides distasonis CL09T03C24.</title>
        <authorList>
            <consortium name="The Broad Institute Genome Sequencing Platform"/>
            <person name="Earl A."/>
            <person name="Ward D."/>
            <person name="Feldgarden M."/>
            <person name="Gevers D."/>
            <person name="Zitomersky N.L."/>
            <person name="Coyne M.J."/>
            <person name="Comstock L.E."/>
            <person name="Young S.K."/>
            <person name="Zeng Q."/>
            <person name="Gargeya S."/>
            <person name="Fitzgerald M."/>
            <person name="Haas B."/>
            <person name="Abouelleil A."/>
            <person name="Alvarado L."/>
            <person name="Arachchi H.M."/>
            <person name="Berlin A."/>
            <person name="Chapman S.B."/>
            <person name="Gearin G."/>
            <person name="Goldberg J."/>
            <person name="Griggs A."/>
            <person name="Gujja S."/>
            <person name="Hansen M."/>
            <person name="Heiman D."/>
            <person name="Howarth C."/>
            <person name="Larimer J."/>
            <person name="Lui A."/>
            <person name="MacDonald P.J.P."/>
            <person name="McCowen C."/>
            <person name="Montmayeur A."/>
            <person name="Murphy C."/>
            <person name="Neiman D."/>
            <person name="Pearson M."/>
            <person name="Priest M."/>
            <person name="Roberts A."/>
            <person name="Saif S."/>
            <person name="Shea T."/>
            <person name="Sisk P."/>
            <person name="Stolte C."/>
            <person name="Sykes S."/>
            <person name="Wortman J."/>
            <person name="Nusbaum C."/>
            <person name="Birren B."/>
        </authorList>
    </citation>
    <scope>NUCLEOTIDE SEQUENCE [LARGE SCALE GENOMIC DNA]</scope>
    <source>
        <strain evidence="1 2">CL09T03C24</strain>
    </source>
</reference>
<protein>
    <recommendedName>
        <fullName evidence="3">Transposase (putative) YhgA-like domain-containing protein</fullName>
    </recommendedName>
</protein>
<comment type="caution">
    <text evidence="1">The sequence shown here is derived from an EMBL/GenBank/DDBJ whole genome shotgun (WGS) entry which is preliminary data.</text>
</comment>
<accession>A0AAD2TM60</accession>
<gene>
    <name evidence="1" type="ORF">HMPREF1059_03442</name>
</gene>
<evidence type="ECO:0000313" key="1">
    <source>
        <dbReference type="EMBL" id="EKN22177.1"/>
    </source>
</evidence>
<dbReference type="AlphaFoldDB" id="A0AAD2TM60"/>
<dbReference type="PANTHER" id="PTHR41317:SF1">
    <property type="entry name" value="PD-(D_E)XK NUCLEASE FAMILY TRANSPOSASE"/>
    <property type="match status" value="1"/>
</dbReference>
<dbReference type="Pfam" id="PF12784">
    <property type="entry name" value="PDDEXK_2"/>
    <property type="match status" value="1"/>
</dbReference>
<name>A0AAD2TM60_PARDI</name>